<evidence type="ECO:0000256" key="5">
    <source>
        <dbReference type="PROSITE-ProRule" id="PRU00335"/>
    </source>
</evidence>
<dbReference type="InterPro" id="IPR050624">
    <property type="entry name" value="HTH-type_Tx_Regulator"/>
</dbReference>
<proteinExistence type="predicted"/>
<keyword evidence="2" id="KW-0805">Transcription regulation</keyword>
<keyword evidence="4" id="KW-0804">Transcription</keyword>
<accession>A0A5M9WPW9</accession>
<evidence type="ECO:0000256" key="4">
    <source>
        <dbReference type="ARBA" id="ARBA00023163"/>
    </source>
</evidence>
<dbReference type="InterPro" id="IPR023772">
    <property type="entry name" value="DNA-bd_HTH_TetR-type_CS"/>
</dbReference>
<evidence type="ECO:0000256" key="1">
    <source>
        <dbReference type="ARBA" id="ARBA00022491"/>
    </source>
</evidence>
<keyword evidence="1" id="KW-0678">Repressor</keyword>
<sequence length="197" mass="22950">MARYKKTEEKKSHLLYAAFQALSDLGYDAVTLQIISDYAKVSKGVAHYYFENKEAIFIELLTWLTDKIFKKESSSIALEEKAIPKLQSYIRSVFISPEENRKFYRVYLDFLAKASRNSVYREINQRFYDNCSQIGSEIITIGQKEGVFNPHLSPKEASREIRAIIDGYLIQWLMMDEDQLHDIYHEGCLASILKILK</sequence>
<dbReference type="Gene3D" id="1.10.10.60">
    <property type="entry name" value="Homeodomain-like"/>
    <property type="match status" value="1"/>
</dbReference>
<dbReference type="Proteomes" id="UP000323664">
    <property type="component" value="Unassembled WGS sequence"/>
</dbReference>
<dbReference type="Pfam" id="PF13977">
    <property type="entry name" value="TetR_C_6"/>
    <property type="match status" value="1"/>
</dbReference>
<dbReference type="InterPro" id="IPR009057">
    <property type="entry name" value="Homeodomain-like_sf"/>
</dbReference>
<comment type="caution">
    <text evidence="7">The sequence shown here is derived from an EMBL/GenBank/DDBJ whole genome shotgun (WGS) entry which is preliminary data.</text>
</comment>
<dbReference type="PANTHER" id="PTHR43479">
    <property type="entry name" value="ACREF/ENVCD OPERON REPRESSOR-RELATED"/>
    <property type="match status" value="1"/>
</dbReference>
<dbReference type="Pfam" id="PF00440">
    <property type="entry name" value="TetR_N"/>
    <property type="match status" value="1"/>
</dbReference>
<evidence type="ECO:0000313" key="7">
    <source>
        <dbReference type="EMBL" id="KAA8783660.1"/>
    </source>
</evidence>
<reference evidence="7 8" key="1">
    <citation type="journal article" date="2019" name="J. Ind. Microbiol. Biotechnol.">
        <title>Paenibacillus amylolyticus 27C64 has a diverse set of carbohydrate-active enzymes and complete pectin deconstruction system.</title>
        <authorList>
            <person name="Keggi C."/>
            <person name="Doran-Peterson J."/>
        </authorList>
    </citation>
    <scope>NUCLEOTIDE SEQUENCE [LARGE SCALE GENOMIC DNA]</scope>
    <source>
        <strain evidence="7 8">27C64</strain>
    </source>
</reference>
<dbReference type="InterPro" id="IPR036271">
    <property type="entry name" value="Tet_transcr_reg_TetR-rel_C_sf"/>
</dbReference>
<dbReference type="InterPro" id="IPR001647">
    <property type="entry name" value="HTH_TetR"/>
</dbReference>
<evidence type="ECO:0000256" key="3">
    <source>
        <dbReference type="ARBA" id="ARBA00023125"/>
    </source>
</evidence>
<dbReference type="SUPFAM" id="SSF46689">
    <property type="entry name" value="Homeodomain-like"/>
    <property type="match status" value="1"/>
</dbReference>
<organism evidence="7 8">
    <name type="scientific">Paenibacillus amylolyticus</name>
    <dbReference type="NCBI Taxonomy" id="1451"/>
    <lineage>
        <taxon>Bacteria</taxon>
        <taxon>Bacillati</taxon>
        <taxon>Bacillota</taxon>
        <taxon>Bacilli</taxon>
        <taxon>Bacillales</taxon>
        <taxon>Paenibacillaceae</taxon>
        <taxon>Paenibacillus</taxon>
    </lineage>
</organism>
<evidence type="ECO:0000259" key="6">
    <source>
        <dbReference type="PROSITE" id="PS50977"/>
    </source>
</evidence>
<dbReference type="PRINTS" id="PR00455">
    <property type="entry name" value="HTHTETR"/>
</dbReference>
<feature type="domain" description="HTH tetR-type" evidence="6">
    <location>
        <begin position="8"/>
        <end position="68"/>
    </location>
</feature>
<dbReference type="SUPFAM" id="SSF48498">
    <property type="entry name" value="Tetracyclin repressor-like, C-terminal domain"/>
    <property type="match status" value="1"/>
</dbReference>
<feature type="DNA-binding region" description="H-T-H motif" evidence="5">
    <location>
        <begin position="31"/>
        <end position="50"/>
    </location>
</feature>
<dbReference type="GO" id="GO:0003677">
    <property type="term" value="F:DNA binding"/>
    <property type="evidence" value="ECO:0007669"/>
    <property type="project" value="UniProtKB-UniRule"/>
</dbReference>
<gene>
    <name evidence="7" type="ORF">EC604_07355</name>
</gene>
<evidence type="ECO:0000313" key="8">
    <source>
        <dbReference type="Proteomes" id="UP000323664"/>
    </source>
</evidence>
<dbReference type="PROSITE" id="PS50977">
    <property type="entry name" value="HTH_TETR_2"/>
    <property type="match status" value="1"/>
</dbReference>
<evidence type="ECO:0000256" key="2">
    <source>
        <dbReference type="ARBA" id="ARBA00023015"/>
    </source>
</evidence>
<dbReference type="Gene3D" id="1.10.357.10">
    <property type="entry name" value="Tetracycline Repressor, domain 2"/>
    <property type="match status" value="1"/>
</dbReference>
<dbReference type="InterPro" id="IPR039538">
    <property type="entry name" value="BetI_C"/>
</dbReference>
<name>A0A5M9WPW9_PAEAM</name>
<dbReference type="PANTHER" id="PTHR43479:SF7">
    <property type="entry name" value="TETR-FAMILY TRANSCRIPTIONAL REGULATOR"/>
    <property type="match status" value="1"/>
</dbReference>
<dbReference type="PROSITE" id="PS01081">
    <property type="entry name" value="HTH_TETR_1"/>
    <property type="match status" value="1"/>
</dbReference>
<dbReference type="RefSeq" id="WP_123063540.1">
    <property type="nucleotide sequence ID" value="NZ_RIAS01000003.1"/>
</dbReference>
<protein>
    <submittedName>
        <fullName evidence="7">TetR/AcrR family transcriptional regulator</fullName>
    </submittedName>
</protein>
<keyword evidence="3 5" id="KW-0238">DNA-binding</keyword>
<dbReference type="AlphaFoldDB" id="A0A5M9WPW9"/>
<dbReference type="OrthoDB" id="9810250at2"/>
<dbReference type="EMBL" id="RIAS01000003">
    <property type="protein sequence ID" value="KAA8783660.1"/>
    <property type="molecule type" value="Genomic_DNA"/>
</dbReference>